<evidence type="ECO:0000256" key="1">
    <source>
        <dbReference type="SAM" id="MobiDB-lite"/>
    </source>
</evidence>
<evidence type="ECO:0000313" key="2">
    <source>
        <dbReference type="EMBL" id="KFB42937.1"/>
    </source>
</evidence>
<accession>A0A084VY93</accession>
<reference evidence="3" key="2">
    <citation type="submission" date="2020-05" db="UniProtKB">
        <authorList>
            <consortium name="EnsemblMetazoa"/>
        </authorList>
    </citation>
    <scope>IDENTIFICATION</scope>
</reference>
<proteinExistence type="predicted"/>
<sequence length="171" mass="19315">MTTPDPDLRRRRMLENAHSVSRKAVRERARSVREPKPPSYVRGSVHGTKVSNHPSTGIFRTYGRKTFPLILVPPVGYGKNHDRLRFGGVTLAAYSTSVKNIPQFPPEDDRSAVTRPDAGILIPESGRTTPLHTRKIKLGRRWRLRCRGLSTVGCRVAKQQRLLKAKDNDKD</sequence>
<feature type="compositionally biased region" description="Basic and acidic residues" evidence="1">
    <location>
        <begin position="24"/>
        <end position="36"/>
    </location>
</feature>
<evidence type="ECO:0000313" key="3">
    <source>
        <dbReference type="EnsemblMetazoa" id="ASIC010806-PA"/>
    </source>
</evidence>
<feature type="region of interest" description="Disordered" evidence="1">
    <location>
        <begin position="104"/>
        <end position="126"/>
    </location>
</feature>
<dbReference type="Proteomes" id="UP000030765">
    <property type="component" value="Unassembled WGS sequence"/>
</dbReference>
<keyword evidence="4" id="KW-1185">Reference proteome</keyword>
<dbReference type="EnsemblMetazoa" id="ASIC010806-RA">
    <property type="protein sequence ID" value="ASIC010806-PA"/>
    <property type="gene ID" value="ASIC010806"/>
</dbReference>
<organism evidence="2">
    <name type="scientific">Anopheles sinensis</name>
    <name type="common">Mosquito</name>
    <dbReference type="NCBI Taxonomy" id="74873"/>
    <lineage>
        <taxon>Eukaryota</taxon>
        <taxon>Metazoa</taxon>
        <taxon>Ecdysozoa</taxon>
        <taxon>Arthropoda</taxon>
        <taxon>Hexapoda</taxon>
        <taxon>Insecta</taxon>
        <taxon>Pterygota</taxon>
        <taxon>Neoptera</taxon>
        <taxon>Endopterygota</taxon>
        <taxon>Diptera</taxon>
        <taxon>Nematocera</taxon>
        <taxon>Culicoidea</taxon>
        <taxon>Culicidae</taxon>
        <taxon>Anophelinae</taxon>
        <taxon>Anopheles</taxon>
    </lineage>
</organism>
<evidence type="ECO:0000313" key="4">
    <source>
        <dbReference type="Proteomes" id="UP000030765"/>
    </source>
</evidence>
<dbReference type="EMBL" id="ATLV01018337">
    <property type="status" value="NOT_ANNOTATED_CDS"/>
    <property type="molecule type" value="Genomic_DNA"/>
</dbReference>
<reference evidence="2 4" key="1">
    <citation type="journal article" date="2014" name="BMC Genomics">
        <title>Genome sequence of Anopheles sinensis provides insight into genetics basis of mosquito competence for malaria parasites.</title>
        <authorList>
            <person name="Zhou D."/>
            <person name="Zhang D."/>
            <person name="Ding G."/>
            <person name="Shi L."/>
            <person name="Hou Q."/>
            <person name="Ye Y."/>
            <person name="Xu Y."/>
            <person name="Zhou H."/>
            <person name="Xiong C."/>
            <person name="Li S."/>
            <person name="Yu J."/>
            <person name="Hong S."/>
            <person name="Yu X."/>
            <person name="Zou P."/>
            <person name="Chen C."/>
            <person name="Chang X."/>
            <person name="Wang W."/>
            <person name="Lv Y."/>
            <person name="Sun Y."/>
            <person name="Ma L."/>
            <person name="Shen B."/>
            <person name="Zhu C."/>
        </authorList>
    </citation>
    <scope>NUCLEOTIDE SEQUENCE [LARGE SCALE GENOMIC DNA]</scope>
</reference>
<name>A0A084VY93_ANOSI</name>
<protein>
    <submittedName>
        <fullName evidence="2 3">Cobyrinic acid a,c-diamide synthase</fullName>
    </submittedName>
</protein>
<feature type="region of interest" description="Disordered" evidence="1">
    <location>
        <begin position="1"/>
        <end position="52"/>
    </location>
</feature>
<dbReference type="EMBL" id="KE525231">
    <property type="protein sequence ID" value="KFB42937.1"/>
    <property type="molecule type" value="Genomic_DNA"/>
</dbReference>
<dbReference type="AlphaFoldDB" id="A0A084VY93"/>
<dbReference type="VEuPathDB" id="VectorBase:ASIC010806"/>
<gene>
    <name evidence="2" type="ORF">ZHAS_00010806</name>
</gene>